<proteinExistence type="predicted"/>
<dbReference type="AlphaFoldDB" id="A0AAJ1HM51"/>
<organism evidence="1 2">
    <name type="scientific">Limosilactobacillus mucosae</name>
    <name type="common">Lactobacillus mucosae</name>
    <dbReference type="NCBI Taxonomy" id="97478"/>
    <lineage>
        <taxon>Bacteria</taxon>
        <taxon>Bacillati</taxon>
        <taxon>Bacillota</taxon>
        <taxon>Bacilli</taxon>
        <taxon>Lactobacillales</taxon>
        <taxon>Lactobacillaceae</taxon>
        <taxon>Limosilactobacillus</taxon>
    </lineage>
</organism>
<dbReference type="RefSeq" id="WP_272207557.1">
    <property type="nucleotide sequence ID" value="NZ_JAQONC010000007.1"/>
</dbReference>
<sequence length="68" mass="7884">MERNFKNSKLSFKMVSEGNEDGLWRSYTDAIEKPTDDQINGCIKVLTDLSNETYFYGRVVNTIDLIKM</sequence>
<reference evidence="1" key="1">
    <citation type="submission" date="2023-01" db="EMBL/GenBank/DDBJ databases">
        <title>Genome analysis of 13 Lactobacillus isolated from gut of wild boar.</title>
        <authorList>
            <person name="Papp P."/>
            <person name="Libisch B."/>
            <person name="Nagy T."/>
            <person name="Olasz F."/>
        </authorList>
    </citation>
    <scope>NUCLEOTIDE SEQUENCE</scope>
    <source>
        <strain evidence="1">F108</strain>
    </source>
</reference>
<name>A0AAJ1HM51_LIMMU</name>
<dbReference type="Proteomes" id="UP001218021">
    <property type="component" value="Unassembled WGS sequence"/>
</dbReference>
<dbReference type="EMBL" id="JAQOND010000006">
    <property type="protein sequence ID" value="MDC2826928.1"/>
    <property type="molecule type" value="Genomic_DNA"/>
</dbReference>
<gene>
    <name evidence="1" type="ORF">PO158_01290</name>
</gene>
<evidence type="ECO:0000313" key="1">
    <source>
        <dbReference type="EMBL" id="MDC2826928.1"/>
    </source>
</evidence>
<evidence type="ECO:0000313" key="2">
    <source>
        <dbReference type="Proteomes" id="UP001218021"/>
    </source>
</evidence>
<protein>
    <submittedName>
        <fullName evidence="1">Uncharacterized protein</fullName>
    </submittedName>
</protein>
<accession>A0AAJ1HM51</accession>
<comment type="caution">
    <text evidence="1">The sequence shown here is derived from an EMBL/GenBank/DDBJ whole genome shotgun (WGS) entry which is preliminary data.</text>
</comment>